<dbReference type="KEGG" id="ztr:MYCGRDRAFT_107697"/>
<organism evidence="1 2">
    <name type="scientific">Zymoseptoria tritici (strain CBS 115943 / IPO323)</name>
    <name type="common">Speckled leaf blotch fungus</name>
    <name type="synonym">Septoria tritici</name>
    <dbReference type="NCBI Taxonomy" id="336722"/>
    <lineage>
        <taxon>Eukaryota</taxon>
        <taxon>Fungi</taxon>
        <taxon>Dikarya</taxon>
        <taxon>Ascomycota</taxon>
        <taxon>Pezizomycotina</taxon>
        <taxon>Dothideomycetes</taxon>
        <taxon>Dothideomycetidae</taxon>
        <taxon>Mycosphaerellales</taxon>
        <taxon>Mycosphaerellaceae</taxon>
        <taxon>Zymoseptoria</taxon>
    </lineage>
</organism>
<dbReference type="InParanoid" id="F9WYM8"/>
<reference evidence="1 2" key="1">
    <citation type="journal article" date="2011" name="PLoS Genet.">
        <title>Finished genome of the fungal wheat pathogen Mycosphaerella graminicola reveals dispensome structure, chromosome plasticity, and stealth pathogenesis.</title>
        <authorList>
            <person name="Goodwin S.B."/>
            <person name="Ben M'barek S."/>
            <person name="Dhillon B."/>
            <person name="Wittenberg A.H.J."/>
            <person name="Crane C.F."/>
            <person name="Hane J.K."/>
            <person name="Foster A.J."/>
            <person name="Van der Lee T.A.J."/>
            <person name="Grimwood J."/>
            <person name="Aerts A."/>
            <person name="Antoniw J."/>
            <person name="Bailey A."/>
            <person name="Bluhm B."/>
            <person name="Bowler J."/>
            <person name="Bristow J."/>
            <person name="van der Burgt A."/>
            <person name="Canto-Canche B."/>
            <person name="Churchill A.C.L."/>
            <person name="Conde-Ferraez L."/>
            <person name="Cools H.J."/>
            <person name="Coutinho P.M."/>
            <person name="Csukai M."/>
            <person name="Dehal P."/>
            <person name="De Wit P."/>
            <person name="Donzelli B."/>
            <person name="van de Geest H.C."/>
            <person name="van Ham R.C.H.J."/>
            <person name="Hammond-Kosack K.E."/>
            <person name="Henrissat B."/>
            <person name="Kilian A."/>
            <person name="Kobayashi A.K."/>
            <person name="Koopmann E."/>
            <person name="Kourmpetis Y."/>
            <person name="Kuzniar A."/>
            <person name="Lindquist E."/>
            <person name="Lombard V."/>
            <person name="Maliepaard C."/>
            <person name="Martins N."/>
            <person name="Mehrabi R."/>
            <person name="Nap J.P.H."/>
            <person name="Ponomarenko A."/>
            <person name="Rudd J.J."/>
            <person name="Salamov A."/>
            <person name="Schmutz J."/>
            <person name="Schouten H.J."/>
            <person name="Shapiro H."/>
            <person name="Stergiopoulos I."/>
            <person name="Torriani S.F.F."/>
            <person name="Tu H."/>
            <person name="de Vries R.P."/>
            <person name="Waalwijk C."/>
            <person name="Ware S.B."/>
            <person name="Wiebenga A."/>
            <person name="Zwiers L.-H."/>
            <person name="Oliver R.P."/>
            <person name="Grigoriev I.V."/>
            <person name="Kema G.H.J."/>
        </authorList>
    </citation>
    <scope>NUCLEOTIDE SEQUENCE [LARGE SCALE GENOMIC DNA]</scope>
    <source>
        <strain evidence="2">CBS 115943 / IPO323</strain>
    </source>
</reference>
<gene>
    <name evidence="1" type="ORF">MYCGRDRAFT_107697</name>
</gene>
<keyword evidence="2" id="KW-1185">Reference proteome</keyword>
<name>F9WYM8_ZYMTI</name>
<dbReference type="RefSeq" id="XP_003856951.1">
    <property type="nucleotide sequence ID" value="XM_003856903.1"/>
</dbReference>
<evidence type="ECO:0000313" key="2">
    <source>
        <dbReference type="Proteomes" id="UP000008062"/>
    </source>
</evidence>
<protein>
    <submittedName>
        <fullName evidence="1">Uncharacterized protein</fullName>
    </submittedName>
</protein>
<proteinExistence type="predicted"/>
<evidence type="ECO:0000313" key="1">
    <source>
        <dbReference type="EMBL" id="EGP91927.1"/>
    </source>
</evidence>
<dbReference type="Proteomes" id="UP000008062">
    <property type="component" value="Chromosome 1"/>
</dbReference>
<accession>F9WYM8</accession>
<sequence length="189" mass="20455">MDRRCFLRAKTAAREIAKTTPTAKVFATMIPPVVEPVRKTTASIQTRNATALLKRSRNSACASTLPPSSDHSRIRVEGEHLALILSASMVAVALECPVTQAATRREIHASRSRNLLVEEDVPELARLFDSDSDANGRNNWPIVTNLPQLKCCALFASHLVPHCCESLAPGLSAGSIVSIDQILCDVLDS</sequence>
<dbReference type="GeneID" id="13398662"/>
<dbReference type="AlphaFoldDB" id="F9WYM8"/>
<dbReference type="HOGENOM" id="CLU_1435498_0_0_1"/>
<dbReference type="EMBL" id="CM001196">
    <property type="protein sequence ID" value="EGP91927.1"/>
    <property type="molecule type" value="Genomic_DNA"/>
</dbReference>